<dbReference type="GO" id="GO:0016787">
    <property type="term" value="F:hydrolase activity"/>
    <property type="evidence" value="ECO:0007669"/>
    <property type="project" value="UniProtKB-KW"/>
</dbReference>
<dbReference type="Pfam" id="PF19833">
    <property type="entry name" value="RecG_dom3_C"/>
    <property type="match status" value="1"/>
</dbReference>
<evidence type="ECO:0000256" key="1">
    <source>
        <dbReference type="ARBA" id="ARBA00022741"/>
    </source>
</evidence>
<dbReference type="GO" id="GO:0006281">
    <property type="term" value="P:DNA repair"/>
    <property type="evidence" value="ECO:0007669"/>
    <property type="project" value="UniProtKB-KW"/>
</dbReference>
<keyword evidence="5" id="KW-0067">ATP-binding</keyword>
<dbReference type="Pfam" id="PF00271">
    <property type="entry name" value="Helicase_C"/>
    <property type="match status" value="1"/>
</dbReference>
<dbReference type="InterPro" id="IPR001650">
    <property type="entry name" value="Helicase_C-like"/>
</dbReference>
<dbReference type="PROSITE" id="PS51192">
    <property type="entry name" value="HELICASE_ATP_BIND_1"/>
    <property type="match status" value="1"/>
</dbReference>
<evidence type="ECO:0000256" key="4">
    <source>
        <dbReference type="ARBA" id="ARBA00022806"/>
    </source>
</evidence>
<dbReference type="InterPro" id="IPR012340">
    <property type="entry name" value="NA-bd_OB-fold"/>
</dbReference>
<keyword evidence="4 11" id="KW-0347">Helicase</keyword>
<dbReference type="InterPro" id="IPR011545">
    <property type="entry name" value="DEAD/DEAH_box_helicase_dom"/>
</dbReference>
<dbReference type="SMART" id="SM00487">
    <property type="entry name" value="DEXDc"/>
    <property type="match status" value="1"/>
</dbReference>
<evidence type="ECO:0000256" key="7">
    <source>
        <dbReference type="ARBA" id="ARBA00023204"/>
    </source>
</evidence>
<dbReference type="RefSeq" id="WP_004016691.1">
    <property type="nucleotide sequence ID" value="NZ_JABCUT010000001.1"/>
</dbReference>
<sequence>MTNLDAPLSRLVRGKSLVSKLAHLGIGTVGDLLWYPPRRMYRWGELTRFDTLVPGTEVTLFAAVMSTQLGWTRRHDKAMFTVVLQDELGEASTLWGATRGRLTVRFFAKHPAALQFHASRLEKGTIGVFAGKLSGRVDGFGGSGEAFLAHPEYQVLQDYDPEVARELSLRPQPLYHATAGLPSWKIEGLITTILAGVEEIPEAIPEDLRARWGLPTAAEALQWLHHPPDEASHECALDYLRYREALTLGAALAKARQQARLRPAWASPAEVNGNGVISADSSPGGGSAGASGGGSGVMRCHSETAATSDKVDISGGGKTLVERFLAQLPFELTAGQLRAWQEISADMATEVPMNRLLQGEVGSGKTVIAALAAITAVQNGCQAAFMAPTEVLAHQHFETLKKLLGNLGCSPSGLDGTKPEGDVVGLRLLVGSTPAKEKSALQTALQTGEPLIVVGTHALLSKSVKFSKLGLAVVDEQHRFGVEQRVALLAAGQRAPHFLAMTATPIPRTVAMTVFGDLDVSVLAEIPRGRGEVKTFLVSEDNVAWVARAWRRAAEEILDGGRVYVLCAQKAPHEPVPGDTAEKPDTAPLAKPTTTVPLEEEFGGASGNVPTLAPGRVLHNVEDTFRRLQALPFFADTTITWVHSGLDSGAKQRAIADFVSGVAPLLVSTTVIEVGMDVPEASMMIILDADRFGLSQLHQLRGRIGRGVRPGVCLAIAPLSLADTPARERLEAFASTRDGFALAEADLRIRHEGDVLGDTQAGRNSRLQVLSLVQDAKIIEAAKQAAEEIVTEDAQLANHPELARLVFGLGQGGANLRKS</sequence>
<keyword evidence="1" id="KW-0547">Nucleotide-binding</keyword>
<dbReference type="SUPFAM" id="SSF52540">
    <property type="entry name" value="P-loop containing nucleoside triphosphate hydrolases"/>
    <property type="match status" value="2"/>
</dbReference>
<evidence type="ECO:0000256" key="3">
    <source>
        <dbReference type="ARBA" id="ARBA00022801"/>
    </source>
</evidence>
<proteinExistence type="predicted"/>
<dbReference type="SUPFAM" id="SSF50249">
    <property type="entry name" value="Nucleic acid-binding proteins"/>
    <property type="match status" value="1"/>
</dbReference>
<evidence type="ECO:0000256" key="2">
    <source>
        <dbReference type="ARBA" id="ARBA00022763"/>
    </source>
</evidence>
<evidence type="ECO:0000259" key="10">
    <source>
        <dbReference type="PROSITE" id="PS51194"/>
    </source>
</evidence>
<name>A0A848REX2_9ACTO</name>
<gene>
    <name evidence="11" type="ORF">HHJ74_01600</name>
</gene>
<dbReference type="InterPro" id="IPR014001">
    <property type="entry name" value="Helicase_ATP-bd"/>
</dbReference>
<dbReference type="Proteomes" id="UP000582487">
    <property type="component" value="Unassembled WGS sequence"/>
</dbReference>
<dbReference type="GO" id="GO:0003677">
    <property type="term" value="F:DNA binding"/>
    <property type="evidence" value="ECO:0007669"/>
    <property type="project" value="UniProtKB-KW"/>
</dbReference>
<dbReference type="InterPro" id="IPR045562">
    <property type="entry name" value="RecG_dom3_C"/>
</dbReference>
<evidence type="ECO:0000313" key="12">
    <source>
        <dbReference type="Proteomes" id="UP000582487"/>
    </source>
</evidence>
<dbReference type="GO" id="GO:0005524">
    <property type="term" value="F:ATP binding"/>
    <property type="evidence" value="ECO:0007669"/>
    <property type="project" value="UniProtKB-KW"/>
</dbReference>
<evidence type="ECO:0000256" key="8">
    <source>
        <dbReference type="SAM" id="MobiDB-lite"/>
    </source>
</evidence>
<keyword evidence="7" id="KW-0234">DNA repair</keyword>
<dbReference type="GO" id="GO:0003678">
    <property type="term" value="F:DNA helicase activity"/>
    <property type="evidence" value="ECO:0007669"/>
    <property type="project" value="TreeGrafter"/>
</dbReference>
<dbReference type="InterPro" id="IPR047112">
    <property type="entry name" value="RecG/Mfd"/>
</dbReference>
<dbReference type="Gene3D" id="3.40.50.300">
    <property type="entry name" value="P-loop containing nucleotide triphosphate hydrolases"/>
    <property type="match status" value="2"/>
</dbReference>
<dbReference type="Pfam" id="PF00270">
    <property type="entry name" value="DEAD"/>
    <property type="match status" value="1"/>
</dbReference>
<reference evidence="11 12" key="1">
    <citation type="submission" date="2020-04" db="EMBL/GenBank/DDBJ databases">
        <title>Antimicrobial susceptibility and clonality of vaginal-derived multi-drug resistant Mobiluncus isolates in China.</title>
        <authorList>
            <person name="Zhang X."/>
        </authorList>
    </citation>
    <scope>NUCLEOTIDE SEQUENCE [LARGE SCALE GENOMIC DNA]</scope>
    <source>
        <strain evidence="11 12">7</strain>
    </source>
</reference>
<evidence type="ECO:0000256" key="5">
    <source>
        <dbReference type="ARBA" id="ARBA00022840"/>
    </source>
</evidence>
<dbReference type="CDD" id="cd17992">
    <property type="entry name" value="DEXHc_RecG"/>
    <property type="match status" value="1"/>
</dbReference>
<keyword evidence="6" id="KW-0238">DNA-binding</keyword>
<comment type="caution">
    <text evidence="11">The sequence shown here is derived from an EMBL/GenBank/DDBJ whole genome shotgun (WGS) entry which is preliminary data.</text>
</comment>
<dbReference type="SMART" id="SM00490">
    <property type="entry name" value="HELICc"/>
    <property type="match status" value="1"/>
</dbReference>
<feature type="domain" description="Helicase C-terminal" evidence="10">
    <location>
        <begin position="597"/>
        <end position="748"/>
    </location>
</feature>
<feature type="compositionally biased region" description="Gly residues" evidence="8">
    <location>
        <begin position="283"/>
        <end position="296"/>
    </location>
</feature>
<evidence type="ECO:0000256" key="6">
    <source>
        <dbReference type="ARBA" id="ARBA00023125"/>
    </source>
</evidence>
<keyword evidence="2" id="KW-0227">DNA damage</keyword>
<evidence type="ECO:0000313" key="11">
    <source>
        <dbReference type="EMBL" id="NMW92410.1"/>
    </source>
</evidence>
<protein>
    <submittedName>
        <fullName evidence="11">ATP-dependent DNA helicase RecG</fullName>
    </submittedName>
</protein>
<dbReference type="PANTHER" id="PTHR47964">
    <property type="entry name" value="ATP-DEPENDENT DNA HELICASE HOMOLOG RECG, CHLOROPLASTIC"/>
    <property type="match status" value="1"/>
</dbReference>
<feature type="domain" description="Helicase ATP-binding" evidence="9">
    <location>
        <begin position="346"/>
        <end position="523"/>
    </location>
</feature>
<keyword evidence="3" id="KW-0378">Hydrolase</keyword>
<feature type="region of interest" description="Disordered" evidence="8">
    <location>
        <begin position="276"/>
        <end position="300"/>
    </location>
</feature>
<dbReference type="PANTHER" id="PTHR47964:SF1">
    <property type="entry name" value="ATP-DEPENDENT DNA HELICASE HOMOLOG RECG, CHLOROPLASTIC"/>
    <property type="match status" value="1"/>
</dbReference>
<organism evidence="11 12">
    <name type="scientific">Mobiluncus mulieris</name>
    <dbReference type="NCBI Taxonomy" id="2052"/>
    <lineage>
        <taxon>Bacteria</taxon>
        <taxon>Bacillati</taxon>
        <taxon>Actinomycetota</taxon>
        <taxon>Actinomycetes</taxon>
        <taxon>Actinomycetales</taxon>
        <taxon>Actinomycetaceae</taxon>
        <taxon>Mobiluncus</taxon>
    </lineage>
</organism>
<dbReference type="PROSITE" id="PS51194">
    <property type="entry name" value="HELICASE_CTER"/>
    <property type="match status" value="1"/>
</dbReference>
<accession>A0A848REX2</accession>
<evidence type="ECO:0000259" key="9">
    <source>
        <dbReference type="PROSITE" id="PS51192"/>
    </source>
</evidence>
<dbReference type="AlphaFoldDB" id="A0A848REX2"/>
<dbReference type="EMBL" id="JABCUV010000001">
    <property type="protein sequence ID" value="NMW92410.1"/>
    <property type="molecule type" value="Genomic_DNA"/>
</dbReference>
<dbReference type="InterPro" id="IPR027417">
    <property type="entry name" value="P-loop_NTPase"/>
</dbReference>